<sequence>MLDFIDIPTTAFAQTCRLLIQQESNKTVIVDPGESAQVVHIIKQFGLQPEAILLTHGHLDHVGGVADLLKEYPELKVYGPSVEDEALLNTLDQQAQAFGIESSGNFSTEYVKDGQVLQLFDDASFQVLFTPGHTPGGVCYYCKEENFVLVGDTLFAGSVGRTDFPGGSFPALLNSIRTKLFTLPEDTEVFCGHGEDTTIGTEKATNPYTRE</sequence>
<dbReference type="Pfam" id="PF00753">
    <property type="entry name" value="Lactamase_B"/>
    <property type="match status" value="1"/>
</dbReference>
<keyword evidence="3" id="KW-0378">Hydrolase</keyword>
<evidence type="ECO:0000256" key="1">
    <source>
        <dbReference type="ARBA" id="ARBA00001947"/>
    </source>
</evidence>
<dbReference type="GO" id="GO:0016787">
    <property type="term" value="F:hydrolase activity"/>
    <property type="evidence" value="ECO:0007669"/>
    <property type="project" value="UniProtKB-KW"/>
</dbReference>
<dbReference type="Proteomes" id="UP000886829">
    <property type="component" value="Unassembled WGS sequence"/>
</dbReference>
<dbReference type="PANTHER" id="PTHR46233:SF3">
    <property type="entry name" value="HYDROXYACYLGLUTATHIONE HYDROLASE GLOC"/>
    <property type="match status" value="1"/>
</dbReference>
<feature type="domain" description="Metallo-beta-lactamase" evidence="5">
    <location>
        <begin position="15"/>
        <end position="193"/>
    </location>
</feature>
<dbReference type="SMART" id="SM00849">
    <property type="entry name" value="Lactamase_B"/>
    <property type="match status" value="1"/>
</dbReference>
<proteinExistence type="predicted"/>
<evidence type="ECO:0000313" key="6">
    <source>
        <dbReference type="EMBL" id="HIX57140.1"/>
    </source>
</evidence>
<dbReference type="GO" id="GO:0046872">
    <property type="term" value="F:metal ion binding"/>
    <property type="evidence" value="ECO:0007669"/>
    <property type="project" value="UniProtKB-KW"/>
</dbReference>
<evidence type="ECO:0000256" key="4">
    <source>
        <dbReference type="ARBA" id="ARBA00022833"/>
    </source>
</evidence>
<evidence type="ECO:0000256" key="3">
    <source>
        <dbReference type="ARBA" id="ARBA00022801"/>
    </source>
</evidence>
<protein>
    <submittedName>
        <fullName evidence="6">MBL fold metallo-hydrolase</fullName>
    </submittedName>
</protein>
<reference evidence="6" key="1">
    <citation type="journal article" date="2021" name="PeerJ">
        <title>Extensive microbial diversity within the chicken gut microbiome revealed by metagenomics and culture.</title>
        <authorList>
            <person name="Gilroy R."/>
            <person name="Ravi A."/>
            <person name="Getino M."/>
            <person name="Pursley I."/>
            <person name="Horton D.L."/>
            <person name="Alikhan N.F."/>
            <person name="Baker D."/>
            <person name="Gharbi K."/>
            <person name="Hall N."/>
            <person name="Watson M."/>
            <person name="Adriaenssens E.M."/>
            <person name="Foster-Nyarko E."/>
            <person name="Jarju S."/>
            <person name="Secka A."/>
            <person name="Antonio M."/>
            <person name="Oren A."/>
            <person name="Chaudhuri R.R."/>
            <person name="La Ragione R."/>
            <person name="Hildebrand F."/>
            <person name="Pallen M.J."/>
        </authorList>
    </citation>
    <scope>NUCLEOTIDE SEQUENCE</scope>
    <source>
        <strain evidence="6">USASDec5-558</strain>
    </source>
</reference>
<reference evidence="6" key="2">
    <citation type="submission" date="2021-04" db="EMBL/GenBank/DDBJ databases">
        <authorList>
            <person name="Gilroy R."/>
        </authorList>
    </citation>
    <scope>NUCLEOTIDE SEQUENCE</scope>
    <source>
        <strain evidence="6">USASDec5-558</strain>
    </source>
</reference>
<dbReference type="EMBL" id="DXEV01000132">
    <property type="protein sequence ID" value="HIX57140.1"/>
    <property type="molecule type" value="Genomic_DNA"/>
</dbReference>
<dbReference type="InterPro" id="IPR001279">
    <property type="entry name" value="Metallo-B-lactamas"/>
</dbReference>
<evidence type="ECO:0000256" key="2">
    <source>
        <dbReference type="ARBA" id="ARBA00022723"/>
    </source>
</evidence>
<dbReference type="InterPro" id="IPR036866">
    <property type="entry name" value="RibonucZ/Hydroxyglut_hydro"/>
</dbReference>
<keyword evidence="4" id="KW-0862">Zinc</keyword>
<accession>A0A9D1WDF4</accession>
<dbReference type="Gene3D" id="3.60.15.10">
    <property type="entry name" value="Ribonuclease Z/Hydroxyacylglutathione hydrolase-like"/>
    <property type="match status" value="1"/>
</dbReference>
<organism evidence="6 7">
    <name type="scientific">Candidatus Anaerobiospirillum pullistercoris</name>
    <dbReference type="NCBI Taxonomy" id="2838452"/>
    <lineage>
        <taxon>Bacteria</taxon>
        <taxon>Pseudomonadati</taxon>
        <taxon>Pseudomonadota</taxon>
        <taxon>Gammaproteobacteria</taxon>
        <taxon>Aeromonadales</taxon>
        <taxon>Succinivibrionaceae</taxon>
        <taxon>Anaerobiospirillum</taxon>
    </lineage>
</organism>
<comment type="cofactor">
    <cofactor evidence="1">
        <name>Zn(2+)</name>
        <dbReference type="ChEBI" id="CHEBI:29105"/>
    </cofactor>
</comment>
<evidence type="ECO:0000313" key="7">
    <source>
        <dbReference type="Proteomes" id="UP000886829"/>
    </source>
</evidence>
<gene>
    <name evidence="6" type="ORF">H9850_06680</name>
</gene>
<comment type="caution">
    <text evidence="6">The sequence shown here is derived from an EMBL/GenBank/DDBJ whole genome shotgun (WGS) entry which is preliminary data.</text>
</comment>
<keyword evidence="2" id="KW-0479">Metal-binding</keyword>
<dbReference type="AlphaFoldDB" id="A0A9D1WDF4"/>
<evidence type="ECO:0000259" key="5">
    <source>
        <dbReference type="SMART" id="SM00849"/>
    </source>
</evidence>
<dbReference type="InterPro" id="IPR051453">
    <property type="entry name" value="MBL_Glyoxalase_II"/>
</dbReference>
<dbReference type="PANTHER" id="PTHR46233">
    <property type="entry name" value="HYDROXYACYLGLUTATHIONE HYDROLASE GLOC"/>
    <property type="match status" value="1"/>
</dbReference>
<name>A0A9D1WDF4_9GAMM</name>
<dbReference type="SUPFAM" id="SSF56281">
    <property type="entry name" value="Metallo-hydrolase/oxidoreductase"/>
    <property type="match status" value="1"/>
</dbReference>